<dbReference type="InParanoid" id="A0A165FB05"/>
<gene>
    <name evidence="2" type="ORF">EXIGLDRAFT_171096</name>
</gene>
<feature type="compositionally biased region" description="Polar residues" evidence="1">
    <location>
        <begin position="48"/>
        <end position="70"/>
    </location>
</feature>
<evidence type="ECO:0000313" key="2">
    <source>
        <dbReference type="EMBL" id="KZV88703.1"/>
    </source>
</evidence>
<evidence type="ECO:0000313" key="3">
    <source>
        <dbReference type="Proteomes" id="UP000077266"/>
    </source>
</evidence>
<organism evidence="2 3">
    <name type="scientific">Exidia glandulosa HHB12029</name>
    <dbReference type="NCBI Taxonomy" id="1314781"/>
    <lineage>
        <taxon>Eukaryota</taxon>
        <taxon>Fungi</taxon>
        <taxon>Dikarya</taxon>
        <taxon>Basidiomycota</taxon>
        <taxon>Agaricomycotina</taxon>
        <taxon>Agaricomycetes</taxon>
        <taxon>Auriculariales</taxon>
        <taxon>Exidiaceae</taxon>
        <taxon>Exidia</taxon>
    </lineage>
</organism>
<evidence type="ECO:0000256" key="1">
    <source>
        <dbReference type="SAM" id="MobiDB-lite"/>
    </source>
</evidence>
<sequence length="224" mass="23151">MFDCIVFATALALATVMVAICYRGRTCGSMRNKTAAILPLTNEKPSVVPTSQHAPTTSGHSDAATNDTTSNNCYTPSAPWNMTHVGHVVSNPHYAVPAPALTYVPPPAPKWTTMRLPEEDDKDYRFPVPTVLPADGAALGLMFDGAVVSLEAPVAPTTPMVPPTPPNSLVTTVLAQVFTAALVALQSIVAPASAGSSSGLDVQKHNKVGPRYDASASSGGVGSA</sequence>
<name>A0A165FB05_EXIGL</name>
<reference evidence="2 3" key="1">
    <citation type="journal article" date="2016" name="Mol. Biol. Evol.">
        <title>Comparative Genomics of Early-Diverging Mushroom-Forming Fungi Provides Insights into the Origins of Lignocellulose Decay Capabilities.</title>
        <authorList>
            <person name="Nagy L.G."/>
            <person name="Riley R."/>
            <person name="Tritt A."/>
            <person name="Adam C."/>
            <person name="Daum C."/>
            <person name="Floudas D."/>
            <person name="Sun H."/>
            <person name="Yadav J.S."/>
            <person name="Pangilinan J."/>
            <person name="Larsson K.H."/>
            <person name="Matsuura K."/>
            <person name="Barry K."/>
            <person name="Labutti K."/>
            <person name="Kuo R."/>
            <person name="Ohm R.A."/>
            <person name="Bhattacharya S.S."/>
            <person name="Shirouzu T."/>
            <person name="Yoshinaga Y."/>
            <person name="Martin F.M."/>
            <person name="Grigoriev I.V."/>
            <person name="Hibbett D.S."/>
        </authorList>
    </citation>
    <scope>NUCLEOTIDE SEQUENCE [LARGE SCALE GENOMIC DNA]</scope>
    <source>
        <strain evidence="2 3">HHB12029</strain>
    </source>
</reference>
<keyword evidence="3" id="KW-1185">Reference proteome</keyword>
<accession>A0A165FB05</accession>
<dbReference type="AlphaFoldDB" id="A0A165FB05"/>
<feature type="region of interest" description="Disordered" evidence="1">
    <location>
        <begin position="194"/>
        <end position="224"/>
    </location>
</feature>
<dbReference type="Proteomes" id="UP000077266">
    <property type="component" value="Unassembled WGS sequence"/>
</dbReference>
<protein>
    <submittedName>
        <fullName evidence="2">Uncharacterized protein</fullName>
    </submittedName>
</protein>
<feature type="region of interest" description="Disordered" evidence="1">
    <location>
        <begin position="41"/>
        <end position="70"/>
    </location>
</feature>
<dbReference type="EMBL" id="KV426092">
    <property type="protein sequence ID" value="KZV88703.1"/>
    <property type="molecule type" value="Genomic_DNA"/>
</dbReference>
<proteinExistence type="predicted"/>